<organism evidence="1 2">
    <name type="scientific">Steinernema glaseri</name>
    <dbReference type="NCBI Taxonomy" id="37863"/>
    <lineage>
        <taxon>Eukaryota</taxon>
        <taxon>Metazoa</taxon>
        <taxon>Ecdysozoa</taxon>
        <taxon>Nematoda</taxon>
        <taxon>Chromadorea</taxon>
        <taxon>Rhabditida</taxon>
        <taxon>Tylenchina</taxon>
        <taxon>Panagrolaimomorpha</taxon>
        <taxon>Strongyloidoidea</taxon>
        <taxon>Steinernematidae</taxon>
        <taxon>Steinernema</taxon>
    </lineage>
</organism>
<name>A0A1I7YY38_9BILA</name>
<keyword evidence="1" id="KW-1185">Reference proteome</keyword>
<sequence length="292" mass="34166">MDSLSFVFYDRLASLLEKEDLRKISSELGGRTLKKACEVHSEHRKKELLHQPQFKYLALSMCDVGAQIVSTLFQKWKFEDFNFAIHGRSLPDLDVTAWSSESDEGTYEWTKACGTRCKSLEWEFEGNAEENKRKSCELFLASGLSRVPFTDVDIPYVDHRSEEFLRRQVSFGCLEGLYLTHRWPPSMWGTIQELLHQPQFKWFGGFYKFDVGSQIFSTLFQKWKFEDFNFDLKGRRLPDFDVADWSSEPNKGMCEWTEACGTRCKSLEVIHPRNDSMLVRFTQRGEEVYIFG</sequence>
<reference evidence="2" key="1">
    <citation type="submission" date="2016-11" db="UniProtKB">
        <authorList>
            <consortium name="WormBaseParasite"/>
        </authorList>
    </citation>
    <scope>IDENTIFICATION</scope>
</reference>
<accession>A0A1I7YY38</accession>
<dbReference type="AlphaFoldDB" id="A0A1I7YY38"/>
<proteinExistence type="predicted"/>
<evidence type="ECO:0000313" key="2">
    <source>
        <dbReference type="WBParaSite" id="L893_g20892.t2"/>
    </source>
</evidence>
<protein>
    <submittedName>
        <fullName evidence="2">TIR domain-containing protein</fullName>
    </submittedName>
</protein>
<dbReference type="Proteomes" id="UP000095287">
    <property type="component" value="Unplaced"/>
</dbReference>
<evidence type="ECO:0000313" key="1">
    <source>
        <dbReference type="Proteomes" id="UP000095287"/>
    </source>
</evidence>
<dbReference type="WBParaSite" id="L893_g20892.t2">
    <property type="protein sequence ID" value="L893_g20892.t2"/>
    <property type="gene ID" value="L893_g20892"/>
</dbReference>